<sequence length="193" mass="22452">MQITWTEAEKKELTKIIDKAVKSLDTFLDQSGQRFICPFGFRKTFIFPNNDKSTYIKDFLNVMEKNSDYKKIATNNLISKNEVTTLLIKIVTKQYKDIIELVEFFIEQLNDLIKVDLVCIIPNYVLVFDDEVEHFTFGDSLKCIKSENLESEYAENKIKIVTDYPSRDYTEGIPVLISPDANYSDLVHRLPTK</sequence>
<reference evidence="1 2" key="1">
    <citation type="submission" date="2023-03" db="EMBL/GenBank/DDBJ databases">
        <title>Host association and intracellularity evolved multiple times independently in the Rickettsiales.</title>
        <authorList>
            <person name="Castelli M."/>
            <person name="Nardi T."/>
            <person name="Gammuto L."/>
            <person name="Bellinzona G."/>
            <person name="Sabaneyeva E."/>
            <person name="Potekhin A."/>
            <person name="Serra V."/>
            <person name="Petroni G."/>
            <person name="Sassera D."/>
        </authorList>
    </citation>
    <scope>NUCLEOTIDE SEQUENCE [LARGE SCALE GENOMIC DNA]</scope>
    <source>
        <strain evidence="1 2">Sr 2-6</strain>
    </source>
</reference>
<evidence type="ECO:0000313" key="2">
    <source>
        <dbReference type="Proteomes" id="UP001291687"/>
    </source>
</evidence>
<dbReference type="EMBL" id="JARJFB010000202">
    <property type="protein sequence ID" value="MEA0971650.1"/>
    <property type="molecule type" value="Genomic_DNA"/>
</dbReference>
<keyword evidence="2" id="KW-1185">Reference proteome</keyword>
<proteinExistence type="predicted"/>
<name>A0ABU5NES4_9RICK</name>
<accession>A0ABU5NES4</accession>
<evidence type="ECO:0000313" key="1">
    <source>
        <dbReference type="EMBL" id="MEA0971650.1"/>
    </source>
</evidence>
<dbReference type="RefSeq" id="WP_322777565.1">
    <property type="nucleotide sequence ID" value="NZ_JARJFB010000202.1"/>
</dbReference>
<gene>
    <name evidence="1" type="ORF">Megvenef_01634</name>
</gene>
<organism evidence="1 2">
    <name type="scientific">Candidatus Megaera venefica</name>
    <dbReference type="NCBI Taxonomy" id="2055910"/>
    <lineage>
        <taxon>Bacteria</taxon>
        <taxon>Pseudomonadati</taxon>
        <taxon>Pseudomonadota</taxon>
        <taxon>Alphaproteobacteria</taxon>
        <taxon>Rickettsiales</taxon>
        <taxon>Rickettsiaceae</taxon>
        <taxon>Candidatus Megaera</taxon>
    </lineage>
</organism>
<comment type="caution">
    <text evidence="1">The sequence shown here is derived from an EMBL/GenBank/DDBJ whole genome shotgun (WGS) entry which is preliminary data.</text>
</comment>
<dbReference type="Proteomes" id="UP001291687">
    <property type="component" value="Unassembled WGS sequence"/>
</dbReference>
<protein>
    <submittedName>
        <fullName evidence="1">Uncharacterized protein</fullName>
    </submittedName>
</protein>